<evidence type="ECO:0000313" key="3">
    <source>
        <dbReference type="Proteomes" id="UP001558713"/>
    </source>
</evidence>
<keyword evidence="3" id="KW-1185">Reference proteome</keyword>
<dbReference type="EMBL" id="JBANAX010000931">
    <property type="protein sequence ID" value="KAL1188171.1"/>
    <property type="molecule type" value="Genomic_DNA"/>
</dbReference>
<evidence type="ECO:0000313" key="2">
    <source>
        <dbReference type="EMBL" id="KAL1225371.1"/>
    </source>
</evidence>
<dbReference type="AlphaFoldDB" id="A0ABD1C7A7"/>
<accession>A0ABD1C7A7</accession>
<proteinExistence type="predicted"/>
<sequence length="100" mass="11110">MKDHHLNQVIFALDVVDLVGAVNRPKAWPSFAYHRGELLASLSSFQDWKVVLDLKLANRGASLIAQSAVDYTHLQSYVASGSPVWLEELFESESCLASFC</sequence>
<organism evidence="2 3">
    <name type="scientific">Cardamine amara subsp. amara</name>
    <dbReference type="NCBI Taxonomy" id="228776"/>
    <lineage>
        <taxon>Eukaryota</taxon>
        <taxon>Viridiplantae</taxon>
        <taxon>Streptophyta</taxon>
        <taxon>Embryophyta</taxon>
        <taxon>Tracheophyta</taxon>
        <taxon>Spermatophyta</taxon>
        <taxon>Magnoliopsida</taxon>
        <taxon>eudicotyledons</taxon>
        <taxon>Gunneridae</taxon>
        <taxon>Pentapetalae</taxon>
        <taxon>rosids</taxon>
        <taxon>malvids</taxon>
        <taxon>Brassicales</taxon>
        <taxon>Brassicaceae</taxon>
        <taxon>Cardamineae</taxon>
        <taxon>Cardamine</taxon>
    </lineage>
</organism>
<name>A0ABD1C7A7_CARAN</name>
<comment type="caution">
    <text evidence="2">The sequence shown here is derived from an EMBL/GenBank/DDBJ whole genome shotgun (WGS) entry which is preliminary data.</text>
</comment>
<dbReference type="Proteomes" id="UP001558713">
    <property type="component" value="Unassembled WGS sequence"/>
</dbReference>
<gene>
    <name evidence="1" type="ORF">V5N11_003200</name>
    <name evidence="2" type="ORF">V5N11_009028</name>
</gene>
<dbReference type="EMBL" id="JBANAX010000031">
    <property type="protein sequence ID" value="KAL1225371.1"/>
    <property type="molecule type" value="Genomic_DNA"/>
</dbReference>
<evidence type="ECO:0000313" key="1">
    <source>
        <dbReference type="EMBL" id="KAL1188171.1"/>
    </source>
</evidence>
<reference evidence="2 3" key="1">
    <citation type="submission" date="2024-04" db="EMBL/GenBank/DDBJ databases">
        <title>Genome assembly C_amara_ONT_v2.</title>
        <authorList>
            <person name="Yant L."/>
            <person name="Moore C."/>
            <person name="Slenker M."/>
        </authorList>
    </citation>
    <scope>NUCLEOTIDE SEQUENCE [LARGE SCALE GENOMIC DNA]</scope>
    <source>
        <tissue evidence="2">Leaf</tissue>
    </source>
</reference>
<protein>
    <submittedName>
        <fullName evidence="2">Uncharacterized protein</fullName>
    </submittedName>
</protein>